<name>A0A6H9ZAT8_9ACTN</name>
<comment type="caution">
    <text evidence="2">The sequence shown here is derived from an EMBL/GenBank/DDBJ whole genome shotgun (WGS) entry which is preliminary data.</text>
</comment>
<dbReference type="AlphaFoldDB" id="A0A6H9ZAT8"/>
<evidence type="ECO:0000259" key="1">
    <source>
        <dbReference type="SMART" id="SM00860"/>
    </source>
</evidence>
<accession>A0A6H9ZAT8</accession>
<proteinExistence type="predicted"/>
<gene>
    <name evidence="2" type="ORF">F8566_02805</name>
</gene>
<reference evidence="2 3" key="1">
    <citation type="submission" date="2019-09" db="EMBL/GenBank/DDBJ databases">
        <title>Actinomadura physcomitrii sp. nov., a novel actinomycete isolated from moss [Physcomitrium sphaericum (Ludw) Fuernr].</title>
        <authorList>
            <person name="Zhuang X."/>
            <person name="Liu C."/>
        </authorList>
    </citation>
    <scope>NUCLEOTIDE SEQUENCE [LARGE SCALE GENOMIC DNA]</scope>
    <source>
        <strain evidence="2 3">HMC1</strain>
    </source>
</reference>
<dbReference type="InterPro" id="IPR037883">
    <property type="entry name" value="Knr4/Smi1-like_sf"/>
</dbReference>
<dbReference type="OrthoDB" id="1190024at2"/>
<evidence type="ECO:0000313" key="3">
    <source>
        <dbReference type="Proteomes" id="UP000468735"/>
    </source>
</evidence>
<dbReference type="SUPFAM" id="SSF160631">
    <property type="entry name" value="SMI1/KNR4-like"/>
    <property type="match status" value="1"/>
</dbReference>
<dbReference type="RefSeq" id="WP_151557580.1">
    <property type="nucleotide sequence ID" value="NZ_WBMT01000001.1"/>
</dbReference>
<dbReference type="Gene3D" id="3.40.1580.10">
    <property type="entry name" value="SMI1/KNR4-like"/>
    <property type="match status" value="1"/>
</dbReference>
<protein>
    <submittedName>
        <fullName evidence="2">SMI1/KNR4 family protein</fullName>
    </submittedName>
</protein>
<dbReference type="Proteomes" id="UP000468735">
    <property type="component" value="Unassembled WGS sequence"/>
</dbReference>
<keyword evidence="3" id="KW-1185">Reference proteome</keyword>
<dbReference type="EMBL" id="WBMT01000001">
    <property type="protein sequence ID" value="KAB2352603.1"/>
    <property type="molecule type" value="Genomic_DNA"/>
</dbReference>
<dbReference type="SMART" id="SM00860">
    <property type="entry name" value="SMI1_KNR4"/>
    <property type="match status" value="1"/>
</dbReference>
<organism evidence="2 3">
    <name type="scientific">Actinomadura rudentiformis</name>
    <dbReference type="NCBI Taxonomy" id="359158"/>
    <lineage>
        <taxon>Bacteria</taxon>
        <taxon>Bacillati</taxon>
        <taxon>Actinomycetota</taxon>
        <taxon>Actinomycetes</taxon>
        <taxon>Streptosporangiales</taxon>
        <taxon>Thermomonosporaceae</taxon>
        <taxon>Actinomadura</taxon>
    </lineage>
</organism>
<dbReference type="Pfam" id="PF09346">
    <property type="entry name" value="SMI1_KNR4"/>
    <property type="match status" value="1"/>
</dbReference>
<dbReference type="InterPro" id="IPR018958">
    <property type="entry name" value="Knr4/Smi1-like_dom"/>
</dbReference>
<evidence type="ECO:0000313" key="2">
    <source>
        <dbReference type="EMBL" id="KAB2352603.1"/>
    </source>
</evidence>
<feature type="domain" description="Knr4/Smi1-like" evidence="1">
    <location>
        <begin position="24"/>
        <end position="167"/>
    </location>
</feature>
<sequence>MIIEGRLSRVAAKIEAVGLRLNDPVPPSAVVAFEERNGIRLPDDYRAFITTLGNGGPGPYKGLEPLDTGVTSHQFAGEFPYHPENLSEPFEATYWSYWNDFCGTLMLNRQERIEWDYHEDAEPRTLLVVSGPGRGRMVMVDWEREYFGPIYHPAPDFLAWYEEWLDHPAESRVRRRRECDFDRPGWGSRTVRDHPDVEEAVWAARMIRAPLQPLGLA</sequence>